<feature type="chain" id="PRO_5015108602" description="Cytochrome c domain-containing protein" evidence="6">
    <location>
        <begin position="33"/>
        <end position="367"/>
    </location>
</feature>
<keyword evidence="2 4" id="KW-0479">Metal-binding</keyword>
<dbReference type="Pfam" id="PF00034">
    <property type="entry name" value="Cytochrom_C"/>
    <property type="match status" value="1"/>
</dbReference>
<sequence length="367" mass="40226">MQGPIGGTAMARKHLSVAFPLLAALLAGPALAQAPDLADGRRIYDQACAACHGPTGRPDPSSPVLAGLETPPADLSDPLFNSREPANDWELVVGHGGHAMGLSAQMPAQREALSAEEIRNVVAYVKTLADTSDYPPGEFNYFLPIRTKKAFPEDEIVWKGRYTPLDGAPDVMRNVIEIEKRVGHRGMVVLELIHEDDGFDSEVTKVEGGYKHVFGWNRERQSILSGAVILAVPTDGDESKEIIPYLAYARMFGDDWVFQSSARAITPLDDAGDGQLELAGALHYRWTQWPRNVFPGIEVVAEAPYDHFGSDVQWSAIPQLRFGLTKGGHVALNLGVEVGLSDQPWDYRVHAVLLWDFADGSFFKGWR</sequence>
<comment type="caution">
    <text evidence="8">The sequence shown here is derived from an EMBL/GenBank/DDBJ whole genome shotgun (WGS) entry which is preliminary data.</text>
</comment>
<dbReference type="GO" id="GO:0009055">
    <property type="term" value="F:electron transfer activity"/>
    <property type="evidence" value="ECO:0007669"/>
    <property type="project" value="InterPro"/>
</dbReference>
<feature type="region of interest" description="Disordered" evidence="5">
    <location>
        <begin position="53"/>
        <end position="81"/>
    </location>
</feature>
<evidence type="ECO:0000256" key="5">
    <source>
        <dbReference type="SAM" id="MobiDB-lite"/>
    </source>
</evidence>
<dbReference type="GO" id="GO:0046872">
    <property type="term" value="F:metal ion binding"/>
    <property type="evidence" value="ECO:0007669"/>
    <property type="project" value="UniProtKB-KW"/>
</dbReference>
<gene>
    <name evidence="8" type="ORF">C6N40_01900</name>
</gene>
<proteinExistence type="predicted"/>
<keyword evidence="9" id="KW-1185">Reference proteome</keyword>
<feature type="domain" description="Cytochrome c" evidence="7">
    <location>
        <begin position="35"/>
        <end position="129"/>
    </location>
</feature>
<keyword evidence="3 4" id="KW-0408">Iron</keyword>
<dbReference type="OrthoDB" id="9773456at2"/>
<dbReference type="Proteomes" id="UP000241736">
    <property type="component" value="Unassembled WGS sequence"/>
</dbReference>
<evidence type="ECO:0000256" key="4">
    <source>
        <dbReference type="PROSITE-ProRule" id="PRU00433"/>
    </source>
</evidence>
<dbReference type="AlphaFoldDB" id="A0A2P6MBQ6"/>
<evidence type="ECO:0000256" key="6">
    <source>
        <dbReference type="SAM" id="SignalP"/>
    </source>
</evidence>
<dbReference type="Gene3D" id="1.10.760.10">
    <property type="entry name" value="Cytochrome c-like domain"/>
    <property type="match status" value="1"/>
</dbReference>
<protein>
    <recommendedName>
        <fullName evidence="7">Cytochrome c domain-containing protein</fullName>
    </recommendedName>
</protein>
<evidence type="ECO:0000256" key="3">
    <source>
        <dbReference type="ARBA" id="ARBA00023004"/>
    </source>
</evidence>
<evidence type="ECO:0000313" key="8">
    <source>
        <dbReference type="EMBL" id="PRH83427.1"/>
    </source>
</evidence>
<evidence type="ECO:0000256" key="1">
    <source>
        <dbReference type="ARBA" id="ARBA00022617"/>
    </source>
</evidence>
<dbReference type="PROSITE" id="PS51007">
    <property type="entry name" value="CYTC"/>
    <property type="match status" value="1"/>
</dbReference>
<evidence type="ECO:0000256" key="2">
    <source>
        <dbReference type="ARBA" id="ARBA00022723"/>
    </source>
</evidence>
<accession>A0A2P6MBQ6</accession>
<dbReference type="InterPro" id="IPR009056">
    <property type="entry name" value="Cyt_c-like_dom"/>
</dbReference>
<dbReference type="InterPro" id="IPR036909">
    <property type="entry name" value="Cyt_c-like_dom_sf"/>
</dbReference>
<dbReference type="EMBL" id="PVLF01000002">
    <property type="protein sequence ID" value="PRH83427.1"/>
    <property type="molecule type" value="Genomic_DNA"/>
</dbReference>
<organism evidence="8 9">
    <name type="scientific">Arenimonas caeni</name>
    <dbReference type="NCBI Taxonomy" id="2058085"/>
    <lineage>
        <taxon>Bacteria</taxon>
        <taxon>Pseudomonadati</taxon>
        <taxon>Pseudomonadota</taxon>
        <taxon>Gammaproteobacteria</taxon>
        <taxon>Lysobacterales</taxon>
        <taxon>Lysobacteraceae</taxon>
        <taxon>Arenimonas</taxon>
    </lineage>
</organism>
<evidence type="ECO:0000259" key="7">
    <source>
        <dbReference type="PROSITE" id="PS51007"/>
    </source>
</evidence>
<reference evidence="8 9" key="1">
    <citation type="submission" date="2018-03" db="EMBL/GenBank/DDBJ databases">
        <title>Arenimonas caeni sp. nov., isolated from activated sludge.</title>
        <authorList>
            <person name="Liu H."/>
        </authorList>
    </citation>
    <scope>NUCLEOTIDE SEQUENCE [LARGE SCALE GENOMIC DNA]</scope>
    <source>
        <strain evidence="9">z29</strain>
    </source>
</reference>
<dbReference type="SUPFAM" id="SSF46626">
    <property type="entry name" value="Cytochrome c"/>
    <property type="match status" value="1"/>
</dbReference>
<evidence type="ECO:0000313" key="9">
    <source>
        <dbReference type="Proteomes" id="UP000241736"/>
    </source>
</evidence>
<feature type="signal peptide" evidence="6">
    <location>
        <begin position="1"/>
        <end position="32"/>
    </location>
</feature>
<name>A0A2P6MBQ6_9GAMM</name>
<keyword evidence="1 4" id="KW-0349">Heme</keyword>
<keyword evidence="6" id="KW-0732">Signal</keyword>
<dbReference type="GO" id="GO:0020037">
    <property type="term" value="F:heme binding"/>
    <property type="evidence" value="ECO:0007669"/>
    <property type="project" value="InterPro"/>
</dbReference>